<name>A0A4Y9Z5Q0_9AGAM</name>
<evidence type="ECO:0000313" key="2">
    <source>
        <dbReference type="EMBL" id="TFY69193.1"/>
    </source>
</evidence>
<comment type="caution">
    <text evidence="2">The sequence shown here is derived from an EMBL/GenBank/DDBJ whole genome shotgun (WGS) entry which is preliminary data.</text>
</comment>
<dbReference type="Proteomes" id="UP000298327">
    <property type="component" value="Unassembled WGS sequence"/>
</dbReference>
<evidence type="ECO:0000256" key="1">
    <source>
        <dbReference type="SAM" id="MobiDB-lite"/>
    </source>
</evidence>
<dbReference type="AlphaFoldDB" id="A0A4Y9Z5Q0"/>
<sequence>MSQDLSSSPPTLYCLRASSYLYLPTSDVAALAFSLVPSTTYLRVYSIGPASSTISRVGTAQRCLYSDHPDKRHNLTIQNAYDHGFNSLLLHKAACKTAGAPASTGTPPKVSNFAANSPRRERDNRALRHLSHVRPLPHNASAPQTPVETTAHGARHTVLRSANCKRPPAAHTYALRVGTPRGSQFKPAAFSKIRKDLAYSGVLLQSCQKSNSKHGLFCKIRVNSGSSHACYRGRKVRRQAGGHLHLHDSAHTELLTYSPTHARGQTPTCPPSPTCPCPAQPQTRLAVSDRDRHRALALPQCGPVGWKSGKTGCHGLGKFLRPSADRACFRALCHRRGGARRNELAPRIAMFPARARAMMHFPTLEIGEEICYQTSYAGGGCTCGVCVVARSSADASWRGFHVEEAANHIAMPAYAYPREVQVRCRRPKIICPDETDALASQVRSGQVRSCVVEERRVRTGRSKVFDCGPLICTLHAI</sequence>
<reference evidence="2 3" key="1">
    <citation type="submission" date="2019-02" db="EMBL/GenBank/DDBJ databases">
        <title>Genome sequencing of the rare red list fungi Dentipellis fragilis.</title>
        <authorList>
            <person name="Buettner E."/>
            <person name="Kellner H."/>
        </authorList>
    </citation>
    <scope>NUCLEOTIDE SEQUENCE [LARGE SCALE GENOMIC DNA]</scope>
    <source>
        <strain evidence="2 3">DSM 105465</strain>
    </source>
</reference>
<organism evidence="2 3">
    <name type="scientific">Dentipellis fragilis</name>
    <dbReference type="NCBI Taxonomy" id="205917"/>
    <lineage>
        <taxon>Eukaryota</taxon>
        <taxon>Fungi</taxon>
        <taxon>Dikarya</taxon>
        <taxon>Basidiomycota</taxon>
        <taxon>Agaricomycotina</taxon>
        <taxon>Agaricomycetes</taxon>
        <taxon>Russulales</taxon>
        <taxon>Hericiaceae</taxon>
        <taxon>Dentipellis</taxon>
    </lineage>
</organism>
<feature type="region of interest" description="Disordered" evidence="1">
    <location>
        <begin position="100"/>
        <end position="121"/>
    </location>
</feature>
<dbReference type="EMBL" id="SEOQ01000143">
    <property type="protein sequence ID" value="TFY69193.1"/>
    <property type="molecule type" value="Genomic_DNA"/>
</dbReference>
<keyword evidence="3" id="KW-1185">Reference proteome</keyword>
<protein>
    <submittedName>
        <fullName evidence="2">Uncharacterized protein</fullName>
    </submittedName>
</protein>
<evidence type="ECO:0000313" key="3">
    <source>
        <dbReference type="Proteomes" id="UP000298327"/>
    </source>
</evidence>
<proteinExistence type="predicted"/>
<gene>
    <name evidence="2" type="ORF">EVG20_g3244</name>
</gene>
<accession>A0A4Y9Z5Q0</accession>